<dbReference type="AlphaFoldDB" id="A0A3E1NF14"/>
<dbReference type="RefSeq" id="WP_116849020.1">
    <property type="nucleotide sequence ID" value="NZ_QTJU01000009.1"/>
</dbReference>
<keyword evidence="1" id="KW-0812">Transmembrane</keyword>
<keyword evidence="4" id="KW-1185">Reference proteome</keyword>
<protein>
    <recommendedName>
        <fullName evidence="5">Cbb3-type cytochrome c oxidase subunit 3</fullName>
    </recommendedName>
</protein>
<reference evidence="3 4" key="1">
    <citation type="submission" date="2018-08" db="EMBL/GenBank/DDBJ databases">
        <title>Chitinophagaceae sp. K23C18032701, a novel bacterium isolated from forest soil.</title>
        <authorList>
            <person name="Wang C."/>
        </authorList>
    </citation>
    <scope>NUCLEOTIDE SEQUENCE [LARGE SCALE GENOMIC DNA]</scope>
    <source>
        <strain evidence="3 4">K23C18032701</strain>
    </source>
</reference>
<keyword evidence="2" id="KW-0732">Signal</keyword>
<proteinExistence type="predicted"/>
<dbReference type="EMBL" id="QTJU01000009">
    <property type="protein sequence ID" value="RFM26467.1"/>
    <property type="molecule type" value="Genomic_DNA"/>
</dbReference>
<evidence type="ECO:0000313" key="4">
    <source>
        <dbReference type="Proteomes" id="UP000261284"/>
    </source>
</evidence>
<sequence>MKKYVLLLMMLVLKFAAQACDACQKQQPKVLRGIAHGTGPDSNWDYVIVWSFVVITVLTLFYSVKWLLKPGEKSQDHIKQFVLIND</sequence>
<feature type="signal peptide" evidence="2">
    <location>
        <begin position="1"/>
        <end position="19"/>
    </location>
</feature>
<comment type="caution">
    <text evidence="3">The sequence shown here is derived from an EMBL/GenBank/DDBJ whole genome shotgun (WGS) entry which is preliminary data.</text>
</comment>
<accession>A0A3E1NF14</accession>
<name>A0A3E1NF14_9BACT</name>
<dbReference type="OrthoDB" id="678322at2"/>
<keyword evidence="1" id="KW-1133">Transmembrane helix</keyword>
<feature type="transmembrane region" description="Helical" evidence="1">
    <location>
        <begin position="46"/>
        <end position="68"/>
    </location>
</feature>
<organism evidence="3 4">
    <name type="scientific">Deminuibacter soli</name>
    <dbReference type="NCBI Taxonomy" id="2291815"/>
    <lineage>
        <taxon>Bacteria</taxon>
        <taxon>Pseudomonadati</taxon>
        <taxon>Bacteroidota</taxon>
        <taxon>Chitinophagia</taxon>
        <taxon>Chitinophagales</taxon>
        <taxon>Chitinophagaceae</taxon>
        <taxon>Deminuibacter</taxon>
    </lineage>
</organism>
<evidence type="ECO:0000256" key="1">
    <source>
        <dbReference type="SAM" id="Phobius"/>
    </source>
</evidence>
<feature type="chain" id="PRO_5017783250" description="Cbb3-type cytochrome c oxidase subunit 3" evidence="2">
    <location>
        <begin position="20"/>
        <end position="86"/>
    </location>
</feature>
<evidence type="ECO:0000313" key="3">
    <source>
        <dbReference type="EMBL" id="RFM26467.1"/>
    </source>
</evidence>
<keyword evidence="1" id="KW-0472">Membrane</keyword>
<evidence type="ECO:0000256" key="2">
    <source>
        <dbReference type="SAM" id="SignalP"/>
    </source>
</evidence>
<gene>
    <name evidence="3" type="ORF">DXN05_19770</name>
</gene>
<dbReference type="Proteomes" id="UP000261284">
    <property type="component" value="Unassembled WGS sequence"/>
</dbReference>
<evidence type="ECO:0008006" key="5">
    <source>
        <dbReference type="Google" id="ProtNLM"/>
    </source>
</evidence>